<feature type="non-terminal residue" evidence="2">
    <location>
        <position position="1"/>
    </location>
</feature>
<name>A0A091S984_NESNO</name>
<evidence type="ECO:0000313" key="3">
    <source>
        <dbReference type="Proteomes" id="UP000053840"/>
    </source>
</evidence>
<feature type="region of interest" description="Disordered" evidence="1">
    <location>
        <begin position="24"/>
        <end position="43"/>
    </location>
</feature>
<dbReference type="EMBL" id="KK945222">
    <property type="protein sequence ID" value="KFQ53805.1"/>
    <property type="molecule type" value="Genomic_DNA"/>
</dbReference>
<dbReference type="Proteomes" id="UP000053840">
    <property type="component" value="Unassembled WGS sequence"/>
</dbReference>
<feature type="non-terminal residue" evidence="2">
    <location>
        <position position="96"/>
    </location>
</feature>
<protein>
    <submittedName>
        <fullName evidence="2">Uncharacterized protein</fullName>
    </submittedName>
</protein>
<evidence type="ECO:0000256" key="1">
    <source>
        <dbReference type="SAM" id="MobiDB-lite"/>
    </source>
</evidence>
<organism evidence="2 3">
    <name type="scientific">Nestor notabilis</name>
    <name type="common">Kea</name>
    <dbReference type="NCBI Taxonomy" id="176057"/>
    <lineage>
        <taxon>Eukaryota</taxon>
        <taxon>Metazoa</taxon>
        <taxon>Chordata</taxon>
        <taxon>Craniata</taxon>
        <taxon>Vertebrata</taxon>
        <taxon>Euteleostomi</taxon>
        <taxon>Archelosauria</taxon>
        <taxon>Archosauria</taxon>
        <taxon>Dinosauria</taxon>
        <taxon>Saurischia</taxon>
        <taxon>Theropoda</taxon>
        <taxon>Coelurosauria</taxon>
        <taxon>Aves</taxon>
        <taxon>Neognathae</taxon>
        <taxon>Neoaves</taxon>
        <taxon>Telluraves</taxon>
        <taxon>Australaves</taxon>
        <taxon>Psittaciformes</taxon>
        <taxon>Psittacidae</taxon>
        <taxon>Nestor</taxon>
    </lineage>
</organism>
<reference evidence="2 3" key="1">
    <citation type="submission" date="2014-04" db="EMBL/GenBank/DDBJ databases">
        <title>Genome evolution of avian class.</title>
        <authorList>
            <person name="Zhang G."/>
            <person name="Li C."/>
        </authorList>
    </citation>
    <scope>NUCLEOTIDE SEQUENCE [LARGE SCALE GENOMIC DNA]</scope>
    <source>
        <strain evidence="2">BGI_N333</strain>
    </source>
</reference>
<keyword evidence="3" id="KW-1185">Reference proteome</keyword>
<sequence>GLWCVAGLSAEQTGHAVSRGSASSLLPSVHRGSTTAGEEGGSIGSILVPRDGLAAPLQHPSRCAGCTLVILLPFHRVEFPPGMLVLGAGQHCQSSW</sequence>
<dbReference type="AlphaFoldDB" id="A0A091S984"/>
<feature type="compositionally biased region" description="Polar residues" evidence="1">
    <location>
        <begin position="24"/>
        <end position="36"/>
    </location>
</feature>
<accession>A0A091S984</accession>
<gene>
    <name evidence="2" type="ORF">N333_05122</name>
</gene>
<evidence type="ECO:0000313" key="2">
    <source>
        <dbReference type="EMBL" id="KFQ53805.1"/>
    </source>
</evidence>
<proteinExistence type="predicted"/>